<evidence type="ECO:0000313" key="7">
    <source>
        <dbReference type="Proteomes" id="UP001075354"/>
    </source>
</evidence>
<dbReference type="AlphaFoldDB" id="A0AAV7XF76"/>
<comment type="subcellular location">
    <subcellularLocation>
        <location evidence="2">Cytoplasm</location>
    </subcellularLocation>
    <subcellularLocation>
        <location evidence="1">Nucleus</location>
    </subcellularLocation>
</comment>
<accession>A0AAV7XF76</accession>
<sequence length="165" mass="18039">MESDTEADFGGKEDFSSKQEFSKIQRNLISSGFREGAAAGKDAAFQSGFDAGYATGFEAGFSLGKWNGCADTLSKNASVFGLDASELVDCEFKNARHGLCQICKGKVNCCKNPKDNSALIKTQKDVVTKALEEQRSKFHLVFEKAGVREPLVRDQEKSEDNQIHV</sequence>
<comment type="caution">
    <text evidence="6">The sequence shown here is derived from an EMBL/GenBank/DDBJ whole genome shotgun (WGS) entry which is preliminary data.</text>
</comment>
<evidence type="ECO:0000256" key="4">
    <source>
        <dbReference type="ARBA" id="ARBA00023242"/>
    </source>
</evidence>
<proteinExistence type="predicted"/>
<dbReference type="PANTHER" id="PTHR18829">
    <property type="entry name" value="PROTEIN YAE1 HOMOLOG"/>
    <property type="match status" value="1"/>
</dbReference>
<dbReference type="PANTHER" id="PTHR18829:SF0">
    <property type="entry name" value="PROTEIN YAE1 HOMOLOG"/>
    <property type="match status" value="1"/>
</dbReference>
<gene>
    <name evidence="6" type="ORF">ONE63_001212</name>
</gene>
<name>A0AAV7XF76_9NEOP</name>
<dbReference type="InterPro" id="IPR038881">
    <property type="entry name" value="Yae1-like"/>
</dbReference>
<evidence type="ECO:0000259" key="5">
    <source>
        <dbReference type="Pfam" id="PF09811"/>
    </source>
</evidence>
<evidence type="ECO:0000256" key="1">
    <source>
        <dbReference type="ARBA" id="ARBA00004123"/>
    </source>
</evidence>
<reference evidence="6" key="1">
    <citation type="submission" date="2022-12" db="EMBL/GenBank/DDBJ databases">
        <title>Chromosome-level genome assembly of the bean flower thrips Megalurothrips usitatus.</title>
        <authorList>
            <person name="Ma L."/>
            <person name="Liu Q."/>
            <person name="Li H."/>
            <person name="Cai W."/>
        </authorList>
    </citation>
    <scope>NUCLEOTIDE SEQUENCE</scope>
    <source>
        <strain evidence="6">Cailab_2022a</strain>
    </source>
</reference>
<dbReference type="Pfam" id="PF09811">
    <property type="entry name" value="Yae1_N"/>
    <property type="match status" value="1"/>
</dbReference>
<evidence type="ECO:0000256" key="3">
    <source>
        <dbReference type="ARBA" id="ARBA00022490"/>
    </source>
</evidence>
<dbReference type="GO" id="GO:0005737">
    <property type="term" value="C:cytoplasm"/>
    <property type="evidence" value="ECO:0007669"/>
    <property type="project" value="UniProtKB-SubCell"/>
</dbReference>
<dbReference type="GO" id="GO:0005634">
    <property type="term" value="C:nucleus"/>
    <property type="evidence" value="ECO:0007669"/>
    <property type="project" value="UniProtKB-SubCell"/>
</dbReference>
<evidence type="ECO:0000313" key="6">
    <source>
        <dbReference type="EMBL" id="KAJ1523342.1"/>
    </source>
</evidence>
<keyword evidence="4" id="KW-0539">Nucleus</keyword>
<dbReference type="InterPro" id="IPR019191">
    <property type="entry name" value="Essential_protein_Yae1_N"/>
</dbReference>
<dbReference type="EMBL" id="JAPTSV010000010">
    <property type="protein sequence ID" value="KAJ1523342.1"/>
    <property type="molecule type" value="Genomic_DNA"/>
</dbReference>
<evidence type="ECO:0000256" key="2">
    <source>
        <dbReference type="ARBA" id="ARBA00004496"/>
    </source>
</evidence>
<dbReference type="Proteomes" id="UP001075354">
    <property type="component" value="Chromosome 10"/>
</dbReference>
<keyword evidence="7" id="KW-1185">Reference proteome</keyword>
<feature type="domain" description="Essential protein Yae1 N-terminal" evidence="5">
    <location>
        <begin position="32"/>
        <end position="69"/>
    </location>
</feature>
<keyword evidence="3" id="KW-0963">Cytoplasm</keyword>
<organism evidence="6 7">
    <name type="scientific">Megalurothrips usitatus</name>
    <name type="common">bean blossom thrips</name>
    <dbReference type="NCBI Taxonomy" id="439358"/>
    <lineage>
        <taxon>Eukaryota</taxon>
        <taxon>Metazoa</taxon>
        <taxon>Ecdysozoa</taxon>
        <taxon>Arthropoda</taxon>
        <taxon>Hexapoda</taxon>
        <taxon>Insecta</taxon>
        <taxon>Pterygota</taxon>
        <taxon>Neoptera</taxon>
        <taxon>Paraneoptera</taxon>
        <taxon>Thysanoptera</taxon>
        <taxon>Terebrantia</taxon>
        <taxon>Thripoidea</taxon>
        <taxon>Thripidae</taxon>
        <taxon>Megalurothrips</taxon>
    </lineage>
</organism>
<protein>
    <recommendedName>
        <fullName evidence="5">Essential protein Yae1 N-terminal domain-containing protein</fullName>
    </recommendedName>
</protein>